<dbReference type="UniPathway" id="UPA00031">
    <property type="reaction ID" value="UER00007"/>
</dbReference>
<evidence type="ECO:0000256" key="4">
    <source>
        <dbReference type="ARBA" id="ARBA00022741"/>
    </source>
</evidence>
<dbReference type="SUPFAM" id="SSF101386">
    <property type="entry name" value="all-alpha NTP pyrophosphatases"/>
    <property type="match status" value="1"/>
</dbReference>
<comment type="catalytic activity">
    <reaction evidence="1 8">
        <text>1-(5-phospho-beta-D-ribosyl)-ATP + H2O = 1-(5-phospho-beta-D-ribosyl)-5'-AMP + diphosphate + H(+)</text>
        <dbReference type="Rhea" id="RHEA:22828"/>
        <dbReference type="ChEBI" id="CHEBI:15377"/>
        <dbReference type="ChEBI" id="CHEBI:15378"/>
        <dbReference type="ChEBI" id="CHEBI:33019"/>
        <dbReference type="ChEBI" id="CHEBI:59457"/>
        <dbReference type="ChEBI" id="CHEBI:73183"/>
        <dbReference type="EC" id="3.6.1.31"/>
    </reaction>
</comment>
<evidence type="ECO:0000313" key="11">
    <source>
        <dbReference type="Proteomes" id="UP000186400"/>
    </source>
</evidence>
<comment type="similarity">
    <text evidence="8">Belongs to the PRA-PH family.</text>
</comment>
<dbReference type="PANTHER" id="PTHR42945">
    <property type="entry name" value="HISTIDINE BIOSYNTHESIS BIFUNCTIONAL PROTEIN"/>
    <property type="match status" value="1"/>
</dbReference>
<dbReference type="EC" id="3.6.1.31" evidence="8"/>
<keyword evidence="6 8" id="KW-0067">ATP-binding</keyword>
<organism evidence="10 11">
    <name type="scientific">Alkalispirochaeta americana</name>
    <dbReference type="NCBI Taxonomy" id="159291"/>
    <lineage>
        <taxon>Bacteria</taxon>
        <taxon>Pseudomonadati</taxon>
        <taxon>Spirochaetota</taxon>
        <taxon>Spirochaetia</taxon>
        <taxon>Spirochaetales</taxon>
        <taxon>Spirochaetaceae</taxon>
        <taxon>Alkalispirochaeta</taxon>
    </lineage>
</organism>
<dbReference type="HAMAP" id="MF_01020">
    <property type="entry name" value="HisE"/>
    <property type="match status" value="1"/>
</dbReference>
<evidence type="ECO:0000256" key="8">
    <source>
        <dbReference type="HAMAP-Rule" id="MF_01020"/>
    </source>
</evidence>
<dbReference type="Pfam" id="PF01503">
    <property type="entry name" value="PRA-PH"/>
    <property type="match status" value="1"/>
</dbReference>
<evidence type="ECO:0000256" key="3">
    <source>
        <dbReference type="ARBA" id="ARBA00022605"/>
    </source>
</evidence>
<keyword evidence="5 8" id="KW-0378">Hydrolase</keyword>
<dbReference type="NCBIfam" id="TIGR03188">
    <property type="entry name" value="histidine_hisI"/>
    <property type="match status" value="1"/>
</dbReference>
<evidence type="ECO:0000256" key="1">
    <source>
        <dbReference type="ARBA" id="ARBA00001460"/>
    </source>
</evidence>
<dbReference type="Proteomes" id="UP000186400">
    <property type="component" value="Unassembled WGS sequence"/>
</dbReference>
<reference evidence="10 11" key="1">
    <citation type="submission" date="2017-01" db="EMBL/GenBank/DDBJ databases">
        <authorList>
            <person name="Mah S.A."/>
            <person name="Swanson W.J."/>
            <person name="Moy G.W."/>
            <person name="Vacquier V.D."/>
        </authorList>
    </citation>
    <scope>NUCLEOTIDE SEQUENCE [LARGE SCALE GENOMIC DNA]</scope>
    <source>
        <strain evidence="10 11">ASpG1</strain>
    </source>
</reference>
<dbReference type="OrthoDB" id="9795769at2"/>
<dbReference type="PANTHER" id="PTHR42945:SF1">
    <property type="entry name" value="HISTIDINE BIOSYNTHESIS BIFUNCTIONAL PROTEIN HIS7"/>
    <property type="match status" value="1"/>
</dbReference>
<dbReference type="GO" id="GO:0000105">
    <property type="term" value="P:L-histidine biosynthetic process"/>
    <property type="evidence" value="ECO:0007669"/>
    <property type="project" value="UniProtKB-UniRule"/>
</dbReference>
<evidence type="ECO:0000256" key="6">
    <source>
        <dbReference type="ARBA" id="ARBA00022840"/>
    </source>
</evidence>
<dbReference type="EMBL" id="FTMS01000007">
    <property type="protein sequence ID" value="SIQ35687.1"/>
    <property type="molecule type" value="Genomic_DNA"/>
</dbReference>
<comment type="subcellular location">
    <subcellularLocation>
        <location evidence="8">Cytoplasm</location>
    </subcellularLocation>
</comment>
<dbReference type="Gene3D" id="1.10.287.1080">
    <property type="entry name" value="MazG-like"/>
    <property type="match status" value="1"/>
</dbReference>
<dbReference type="AlphaFoldDB" id="A0A1N6S3U6"/>
<dbReference type="GO" id="GO:0005737">
    <property type="term" value="C:cytoplasm"/>
    <property type="evidence" value="ECO:0007669"/>
    <property type="project" value="UniProtKB-SubCell"/>
</dbReference>
<keyword evidence="7 8" id="KW-0368">Histidine biosynthesis</keyword>
<evidence type="ECO:0000313" key="10">
    <source>
        <dbReference type="EMBL" id="SIQ35687.1"/>
    </source>
</evidence>
<evidence type="ECO:0000256" key="9">
    <source>
        <dbReference type="SAM" id="MobiDB-lite"/>
    </source>
</evidence>
<keyword evidence="8" id="KW-0963">Cytoplasm</keyword>
<comment type="pathway">
    <text evidence="2 8">Amino-acid biosynthesis; L-histidine biosynthesis; L-histidine from 5-phospho-alpha-D-ribose 1-diphosphate: step 2/9.</text>
</comment>
<dbReference type="RefSeq" id="WP_076488551.1">
    <property type="nucleotide sequence ID" value="NZ_FTMS01000007.1"/>
</dbReference>
<proteinExistence type="inferred from homology"/>
<dbReference type="GO" id="GO:0004636">
    <property type="term" value="F:phosphoribosyl-ATP diphosphatase activity"/>
    <property type="evidence" value="ECO:0007669"/>
    <property type="project" value="UniProtKB-UniRule"/>
</dbReference>
<dbReference type="GO" id="GO:0005524">
    <property type="term" value="F:ATP binding"/>
    <property type="evidence" value="ECO:0007669"/>
    <property type="project" value="UniProtKB-KW"/>
</dbReference>
<keyword evidence="3 8" id="KW-0028">Amino-acid biosynthesis</keyword>
<dbReference type="InterPro" id="IPR021130">
    <property type="entry name" value="PRib-ATP_PPHydrolase-like"/>
</dbReference>
<accession>A0A1N6S3U6</accession>
<sequence length="193" mass="20966">MTRLIVVDAGGIVEAVLGCNEKSRAKTLEQGELWVVMPENGRVLPYRGGGVQCGSFRPGPEEAWYQVNLLEGSEGAPSGPGDAPSREHSGVTPEEERPGDDLVLPVLSPLADLIAERRRTMPEGSYTTHLFSKGPGKIRKKTGEEAVELILAEDRQEIIGEAADLLYHTMVLLEQEGIRLETVVSELGRRHSG</sequence>
<evidence type="ECO:0000256" key="2">
    <source>
        <dbReference type="ARBA" id="ARBA00005204"/>
    </source>
</evidence>
<dbReference type="InterPro" id="IPR008179">
    <property type="entry name" value="HisE"/>
</dbReference>
<protein>
    <recommendedName>
        <fullName evidence="8">Phosphoribosyl-ATP pyrophosphatase</fullName>
        <shortName evidence="8">PRA-PH</shortName>
        <ecNumber evidence="8">3.6.1.31</ecNumber>
    </recommendedName>
</protein>
<keyword evidence="4 8" id="KW-0547">Nucleotide-binding</keyword>
<gene>
    <name evidence="8" type="primary">hisE</name>
    <name evidence="10" type="ORF">SAMN05920897_107125</name>
</gene>
<feature type="region of interest" description="Disordered" evidence="9">
    <location>
        <begin position="72"/>
        <end position="100"/>
    </location>
</feature>
<dbReference type="FunFam" id="1.10.287.1080:FF:000002">
    <property type="entry name" value="Histidine biosynthesis bifunctional protein HisIE"/>
    <property type="match status" value="1"/>
</dbReference>
<dbReference type="STRING" id="159291.SAMN05920897_107125"/>
<keyword evidence="11" id="KW-1185">Reference proteome</keyword>
<name>A0A1N6S3U6_9SPIO</name>
<dbReference type="CDD" id="cd11534">
    <property type="entry name" value="NTP-PPase_HisIE_like"/>
    <property type="match status" value="1"/>
</dbReference>
<evidence type="ECO:0000256" key="5">
    <source>
        <dbReference type="ARBA" id="ARBA00022801"/>
    </source>
</evidence>
<evidence type="ECO:0000256" key="7">
    <source>
        <dbReference type="ARBA" id="ARBA00023102"/>
    </source>
</evidence>
<feature type="compositionally biased region" description="Basic and acidic residues" evidence="9">
    <location>
        <begin position="84"/>
        <end position="100"/>
    </location>
</feature>